<dbReference type="PANTHER" id="PTHR32001">
    <property type="entry name" value="KERATINOCYTE-ASSOCIATED PROTEIN 2"/>
    <property type="match status" value="1"/>
</dbReference>
<keyword evidence="4 10" id="KW-0812">Transmembrane</keyword>
<evidence type="ECO:0000256" key="9">
    <source>
        <dbReference type="ARBA" id="ARBA00063768"/>
    </source>
</evidence>
<evidence type="ECO:0000256" key="6">
    <source>
        <dbReference type="ARBA" id="ARBA00023136"/>
    </source>
</evidence>
<keyword evidence="6 10" id="KW-0472">Membrane</keyword>
<dbReference type="Pfam" id="PF09775">
    <property type="entry name" value="Keratin_assoc"/>
    <property type="match status" value="1"/>
</dbReference>
<evidence type="ECO:0000313" key="11">
    <source>
        <dbReference type="EMBL" id="CAB3260088.1"/>
    </source>
</evidence>
<evidence type="ECO:0000256" key="10">
    <source>
        <dbReference type="SAM" id="Phobius"/>
    </source>
</evidence>
<name>A0A6F9DH01_9ASCI</name>
<feature type="transmembrane region" description="Helical" evidence="10">
    <location>
        <begin position="75"/>
        <end position="108"/>
    </location>
</feature>
<evidence type="ECO:0000256" key="1">
    <source>
        <dbReference type="ARBA" id="ARBA00004141"/>
    </source>
</evidence>
<evidence type="ECO:0000256" key="8">
    <source>
        <dbReference type="ARBA" id="ARBA00053818"/>
    </source>
</evidence>
<accession>A0A6F9DH01</accession>
<dbReference type="GO" id="GO:0016020">
    <property type="term" value="C:membrane"/>
    <property type="evidence" value="ECO:0007669"/>
    <property type="project" value="UniProtKB-SubCell"/>
</dbReference>
<comment type="subcellular location">
    <subcellularLocation>
        <location evidence="1">Membrane</location>
        <topology evidence="1">Multi-pass membrane protein</topology>
    </subcellularLocation>
</comment>
<comment type="subunit">
    <text evidence="9">Component of STT3A-containing oligosaccharyl transferase (OST-A) complex. STT3A-containing complex assembly occurs through the formation of 3 subcomplexes. Subcomplex 1 contains RPN1 and TMEM258, subcomplex 2 contains the STT3A-specific subunits STT3A, DC2/OSTC, and KCP2 as well as the core subunit OST4, and subcomplex 3 contains RPN2, DAD1, and OST48. The OST-A complex can form stable complexes with the Sec61 complex or with both the Sec61 and TRAP complexes. Interacts with PSEN1 and NCSTN; indicative for an association with the gamma-secretase complex.</text>
</comment>
<comment type="similarity">
    <text evidence="2">Belongs to the KRTCAP2 family.</text>
</comment>
<dbReference type="InterPro" id="IPR018614">
    <property type="entry name" value="KRTCAP2"/>
</dbReference>
<feature type="transmembrane region" description="Helical" evidence="10">
    <location>
        <begin position="38"/>
        <end position="55"/>
    </location>
</feature>
<sequence>MATNVKSSAVVSLILSLLVFSGMQLFKAQLASSEGLTILGGFLGSLLFLFLLTAINNMESVFFDDYFQAKLFPEVLLSLLMSLAACGLVHRVSVTTCFAFSCIILYYMNKISATQYQAASTPIIKPKMKKRKH</sequence>
<organism evidence="11">
    <name type="scientific">Phallusia mammillata</name>
    <dbReference type="NCBI Taxonomy" id="59560"/>
    <lineage>
        <taxon>Eukaryota</taxon>
        <taxon>Metazoa</taxon>
        <taxon>Chordata</taxon>
        <taxon>Tunicata</taxon>
        <taxon>Ascidiacea</taxon>
        <taxon>Phlebobranchia</taxon>
        <taxon>Ascidiidae</taxon>
        <taxon>Phallusia</taxon>
    </lineage>
</organism>
<evidence type="ECO:0000256" key="4">
    <source>
        <dbReference type="ARBA" id="ARBA00022692"/>
    </source>
</evidence>
<protein>
    <recommendedName>
        <fullName evidence="3">Dolichyl-diphosphooligosaccharide--protein glycosyltransferase subunit KCP2</fullName>
    </recommendedName>
    <alternativeName>
        <fullName evidence="7">Keratinocyte-associated protein 2</fullName>
    </alternativeName>
</protein>
<comment type="function">
    <text evidence="8">Subunit of STT3A-containing oligosaccharyl transferase (OST-A) complex that catalyzes the initial transfer of a defined glycan (Glc(3)Man(9)GlcNAc(2) in eukaryotes) from the lipid carrier dolichol-pyrophosphate to an asparagine residue within an Asn-X-Ser/Thr consensus motif in nascent polypeptide chains, the first step in protein N-glycosylation. N-glycosylation occurs cotranslationally and the complex associates with the Sec61 complex at the channel-forming translocon complex that mediates protein translocation across the endoplasmic reticulum (ER). Within the OST-A complex, acts as an adapter that anchors the OST-A complex to the Sec61 complex. May be involved in N-glycosylation of APP (amyloid-beta precursor protein). Can modulate gamma-secretase cleavage of APP by enhancing endoprotelysis of PSEN1.</text>
</comment>
<dbReference type="AlphaFoldDB" id="A0A6F9DH01"/>
<evidence type="ECO:0000256" key="5">
    <source>
        <dbReference type="ARBA" id="ARBA00022989"/>
    </source>
</evidence>
<dbReference type="EMBL" id="LR786323">
    <property type="protein sequence ID" value="CAB3260088.1"/>
    <property type="molecule type" value="mRNA"/>
</dbReference>
<evidence type="ECO:0000256" key="7">
    <source>
        <dbReference type="ARBA" id="ARBA00049813"/>
    </source>
</evidence>
<keyword evidence="5 10" id="KW-1133">Transmembrane helix</keyword>
<proteinExistence type="evidence at transcript level"/>
<gene>
    <name evidence="11" type="primary">Krtcap2</name>
</gene>
<evidence type="ECO:0000256" key="2">
    <source>
        <dbReference type="ARBA" id="ARBA00007279"/>
    </source>
</evidence>
<reference evidence="11" key="1">
    <citation type="submission" date="2020-04" db="EMBL/GenBank/DDBJ databases">
        <authorList>
            <person name="Neveu A P."/>
        </authorList>
    </citation>
    <scope>NUCLEOTIDE SEQUENCE</scope>
    <source>
        <tissue evidence="11">Whole embryo</tissue>
    </source>
</reference>
<evidence type="ECO:0000256" key="3">
    <source>
        <dbReference type="ARBA" id="ARBA00020175"/>
    </source>
</evidence>
<dbReference type="PANTHER" id="PTHR32001:SF1">
    <property type="entry name" value="KERATINOCYTE-ASSOCIATED PROTEIN 2"/>
    <property type="match status" value="1"/>
</dbReference>